<evidence type="ECO:0000313" key="2">
    <source>
        <dbReference type="EMBL" id="MCV2231826.1"/>
    </source>
</evidence>
<gene>
    <name evidence="2" type="ORF">N7548_03190</name>
</gene>
<feature type="transmembrane region" description="Helical" evidence="1">
    <location>
        <begin position="36"/>
        <end position="55"/>
    </location>
</feature>
<dbReference type="RefSeq" id="WP_263607979.1">
    <property type="nucleotide sequence ID" value="NZ_JAOVQM010000002.1"/>
</dbReference>
<feature type="transmembrane region" description="Helical" evidence="1">
    <location>
        <begin position="62"/>
        <end position="81"/>
    </location>
</feature>
<dbReference type="EMBL" id="JAOVQM010000002">
    <property type="protein sequence ID" value="MCV2231826.1"/>
    <property type="molecule type" value="Genomic_DNA"/>
</dbReference>
<keyword evidence="3" id="KW-1185">Reference proteome</keyword>
<feature type="transmembrane region" description="Helical" evidence="1">
    <location>
        <begin position="7"/>
        <end position="30"/>
    </location>
</feature>
<evidence type="ECO:0008006" key="4">
    <source>
        <dbReference type="Google" id="ProtNLM"/>
    </source>
</evidence>
<keyword evidence="1" id="KW-1133">Transmembrane helix</keyword>
<keyword evidence="1" id="KW-0472">Membrane</keyword>
<protein>
    <recommendedName>
        <fullName evidence="4">Integral membrane protein</fullName>
    </recommendedName>
</protein>
<accession>A0ABT2Y520</accession>
<organism evidence="2 3">
    <name type="scientific">Paracholeplasma manati</name>
    <dbReference type="NCBI Taxonomy" id="591373"/>
    <lineage>
        <taxon>Bacteria</taxon>
        <taxon>Bacillati</taxon>
        <taxon>Mycoplasmatota</taxon>
        <taxon>Mollicutes</taxon>
        <taxon>Acholeplasmatales</taxon>
        <taxon>Acholeplasmataceae</taxon>
        <taxon>Paracholeplasma</taxon>
    </lineage>
</organism>
<reference evidence="2" key="1">
    <citation type="submission" date="2022-09" db="EMBL/GenBank/DDBJ databases">
        <title>Novel Mycoplasma species identified in domestic and wild animals.</title>
        <authorList>
            <person name="Volokhov D.V."/>
            <person name="Furtak V.A."/>
            <person name="Zagorodnyaya T.A."/>
        </authorList>
    </citation>
    <scope>NUCLEOTIDE SEQUENCE</scope>
    <source>
        <strain evidence="2">Oakley</strain>
    </source>
</reference>
<sequence length="143" mass="16905">MKKYEKWIYLGLYVITSLIYLQLLIGFFRYEDASGIVLFLLTMILFNILYGVYSFKVKTNPMALLLSIFYFIWFSVVFFNIQTEGFVILPRYDIYYLWIDGTYFPAKLEALNAYFETVLAVSVYAIPLLLLLNMELFNKIKKG</sequence>
<feature type="transmembrane region" description="Helical" evidence="1">
    <location>
        <begin position="113"/>
        <end position="132"/>
    </location>
</feature>
<evidence type="ECO:0000256" key="1">
    <source>
        <dbReference type="SAM" id="Phobius"/>
    </source>
</evidence>
<comment type="caution">
    <text evidence="2">The sequence shown here is derived from an EMBL/GenBank/DDBJ whole genome shotgun (WGS) entry which is preliminary data.</text>
</comment>
<dbReference type="Proteomes" id="UP001177160">
    <property type="component" value="Unassembled WGS sequence"/>
</dbReference>
<keyword evidence="1" id="KW-0812">Transmembrane</keyword>
<name>A0ABT2Y520_9MOLU</name>
<evidence type="ECO:0000313" key="3">
    <source>
        <dbReference type="Proteomes" id="UP001177160"/>
    </source>
</evidence>
<proteinExistence type="predicted"/>